<evidence type="ECO:0000259" key="1">
    <source>
        <dbReference type="Pfam" id="PF01370"/>
    </source>
</evidence>
<proteinExistence type="predicted"/>
<gene>
    <name evidence="2" type="ORF">KDM92_10380</name>
</gene>
<dbReference type="Pfam" id="PF01370">
    <property type="entry name" value="Epimerase"/>
    <property type="match status" value="1"/>
</dbReference>
<dbReference type="InterPro" id="IPR050177">
    <property type="entry name" value="Lipid_A_modif_metabolic_enz"/>
</dbReference>
<dbReference type="Proteomes" id="UP000680158">
    <property type="component" value="Unassembled WGS sequence"/>
</dbReference>
<accession>A0A941I4I1</accession>
<dbReference type="AlphaFoldDB" id="A0A941I4I1"/>
<evidence type="ECO:0000313" key="3">
    <source>
        <dbReference type="Proteomes" id="UP000680158"/>
    </source>
</evidence>
<comment type="caution">
    <text evidence="2">The sequence shown here is derived from an EMBL/GenBank/DDBJ whole genome shotgun (WGS) entry which is preliminary data.</text>
</comment>
<dbReference type="InterPro" id="IPR036291">
    <property type="entry name" value="NAD(P)-bd_dom_sf"/>
</dbReference>
<evidence type="ECO:0000313" key="2">
    <source>
        <dbReference type="EMBL" id="MBR7746989.1"/>
    </source>
</evidence>
<feature type="domain" description="NAD-dependent epimerase/dehydratase" evidence="1">
    <location>
        <begin position="5"/>
        <end position="225"/>
    </location>
</feature>
<keyword evidence="3" id="KW-1185">Reference proteome</keyword>
<dbReference type="InterPro" id="IPR001509">
    <property type="entry name" value="Epimerase_deHydtase"/>
</dbReference>
<dbReference type="CDD" id="cd05232">
    <property type="entry name" value="UDP_G4E_4_SDR_e"/>
    <property type="match status" value="1"/>
</dbReference>
<organism evidence="2 3">
    <name type="scientific">Undibacterium baiyunense</name>
    <dbReference type="NCBI Taxonomy" id="2828731"/>
    <lineage>
        <taxon>Bacteria</taxon>
        <taxon>Pseudomonadati</taxon>
        <taxon>Pseudomonadota</taxon>
        <taxon>Betaproteobacteria</taxon>
        <taxon>Burkholderiales</taxon>
        <taxon>Oxalobacteraceae</taxon>
        <taxon>Undibacterium</taxon>
    </lineage>
</organism>
<dbReference type="PANTHER" id="PTHR43245">
    <property type="entry name" value="BIFUNCTIONAL POLYMYXIN RESISTANCE PROTEIN ARNA"/>
    <property type="match status" value="1"/>
</dbReference>
<dbReference type="SUPFAM" id="SSF51735">
    <property type="entry name" value="NAD(P)-binding Rossmann-fold domains"/>
    <property type="match status" value="1"/>
</dbReference>
<dbReference type="EMBL" id="JAGSPM010000005">
    <property type="protein sequence ID" value="MBR7746989.1"/>
    <property type="molecule type" value="Genomic_DNA"/>
</dbReference>
<dbReference type="RefSeq" id="WP_212684275.1">
    <property type="nucleotide sequence ID" value="NZ_JAGSPM010000005.1"/>
</dbReference>
<name>A0A941I4I1_9BURK</name>
<sequence>MNNKILITGATGFVGSHLLQMALAQNREVICPIRTSKNATSHSWASQIQNIDRQTDWQPHLNNVHTVIHCAARVHVMNDTASDPLAAFREVNLYGSLRLAEQAAAAGVRQFIYLSSIKVNGEMTMNGQAFSENDPPSATDPYGISKQEAEAALLELGQRSGMAITIIRPPLVYGKGVGANFLSLLIWVKKQIPLPLGSIHNQRSFVFVKNLCDFILHCVQDPRAFNQVFLISDGKDLSTTELLQEAAKALEVPSRLLPFPVSLMTFAAKLLGKKNITDRLCQSLRVDSQKAQKQMEWSPPFTIQQGLRESAASLISDHKPHSN</sequence>
<dbReference type="Gene3D" id="3.40.50.720">
    <property type="entry name" value="NAD(P)-binding Rossmann-like Domain"/>
    <property type="match status" value="1"/>
</dbReference>
<dbReference type="PANTHER" id="PTHR43245:SF58">
    <property type="entry name" value="BLL5923 PROTEIN"/>
    <property type="match status" value="1"/>
</dbReference>
<reference evidence="2 3" key="1">
    <citation type="submission" date="2021-04" db="EMBL/GenBank/DDBJ databases">
        <title>novel species isolated from subtropical streams in China.</title>
        <authorList>
            <person name="Lu H."/>
        </authorList>
    </citation>
    <scope>NUCLEOTIDE SEQUENCE [LARGE SCALE GENOMIC DNA]</scope>
    <source>
        <strain evidence="2 3">BYS107W</strain>
    </source>
</reference>
<protein>
    <submittedName>
        <fullName evidence="2">SDR family oxidoreductase</fullName>
    </submittedName>
</protein>